<feature type="compositionally biased region" description="Low complexity" evidence="1">
    <location>
        <begin position="1971"/>
        <end position="1981"/>
    </location>
</feature>
<feature type="compositionally biased region" description="Polar residues" evidence="1">
    <location>
        <begin position="373"/>
        <end position="396"/>
    </location>
</feature>
<feature type="compositionally biased region" description="Basic and acidic residues" evidence="1">
    <location>
        <begin position="1956"/>
        <end position="1967"/>
    </location>
</feature>
<dbReference type="InterPro" id="IPR038607">
    <property type="entry name" value="PhoD-like_sf"/>
</dbReference>
<feature type="compositionally biased region" description="Basic residues" evidence="1">
    <location>
        <begin position="1593"/>
        <end position="1605"/>
    </location>
</feature>
<evidence type="ECO:0000256" key="1">
    <source>
        <dbReference type="SAM" id="MobiDB-lite"/>
    </source>
</evidence>
<feature type="compositionally biased region" description="Polar residues" evidence="1">
    <location>
        <begin position="2007"/>
        <end position="2026"/>
    </location>
</feature>
<feature type="compositionally biased region" description="Polar residues" evidence="1">
    <location>
        <begin position="430"/>
        <end position="459"/>
    </location>
</feature>
<feature type="compositionally biased region" description="Low complexity" evidence="1">
    <location>
        <begin position="1333"/>
        <end position="1344"/>
    </location>
</feature>
<dbReference type="Proteomes" id="UP001345013">
    <property type="component" value="Unassembled WGS sequence"/>
</dbReference>
<dbReference type="PANTHER" id="PTHR46689:SF1">
    <property type="entry name" value="PHOD-LIKE PHOSPHATASE DOMAIN-CONTAINING PROTEIN"/>
    <property type="match status" value="1"/>
</dbReference>
<reference evidence="3 4" key="1">
    <citation type="submission" date="2023-08" db="EMBL/GenBank/DDBJ databases">
        <title>Black Yeasts Isolated from many extreme environments.</title>
        <authorList>
            <person name="Coleine C."/>
            <person name="Stajich J.E."/>
            <person name="Selbmann L."/>
        </authorList>
    </citation>
    <scope>NUCLEOTIDE SEQUENCE [LARGE SCALE GENOMIC DNA]</scope>
    <source>
        <strain evidence="3 4">CCFEE 5885</strain>
    </source>
</reference>
<organism evidence="3 4">
    <name type="scientific">Lithohypha guttulata</name>
    <dbReference type="NCBI Taxonomy" id="1690604"/>
    <lineage>
        <taxon>Eukaryota</taxon>
        <taxon>Fungi</taxon>
        <taxon>Dikarya</taxon>
        <taxon>Ascomycota</taxon>
        <taxon>Pezizomycotina</taxon>
        <taxon>Eurotiomycetes</taxon>
        <taxon>Chaetothyriomycetidae</taxon>
        <taxon>Chaetothyriales</taxon>
        <taxon>Trichomeriaceae</taxon>
        <taxon>Lithohypha</taxon>
    </lineage>
</organism>
<feature type="compositionally biased region" description="Polar residues" evidence="1">
    <location>
        <begin position="574"/>
        <end position="590"/>
    </location>
</feature>
<feature type="compositionally biased region" description="Polar residues" evidence="1">
    <location>
        <begin position="492"/>
        <end position="502"/>
    </location>
</feature>
<feature type="compositionally biased region" description="Polar residues" evidence="1">
    <location>
        <begin position="1906"/>
        <end position="1916"/>
    </location>
</feature>
<feature type="region of interest" description="Disordered" evidence="1">
    <location>
        <begin position="1531"/>
        <end position="2195"/>
    </location>
</feature>
<feature type="compositionally biased region" description="Polar residues" evidence="1">
    <location>
        <begin position="1636"/>
        <end position="1646"/>
    </location>
</feature>
<dbReference type="PANTHER" id="PTHR46689">
    <property type="entry name" value="MEMBRANE PROTEIN, PUTATIVE-RELATED"/>
    <property type="match status" value="1"/>
</dbReference>
<feature type="compositionally biased region" description="Basic and acidic residues" evidence="1">
    <location>
        <begin position="351"/>
        <end position="372"/>
    </location>
</feature>
<feature type="compositionally biased region" description="Basic and acidic residues" evidence="1">
    <location>
        <begin position="1410"/>
        <end position="1435"/>
    </location>
</feature>
<feature type="compositionally biased region" description="Polar residues" evidence="1">
    <location>
        <begin position="1694"/>
        <end position="1703"/>
    </location>
</feature>
<feature type="compositionally biased region" description="Basic and acidic residues" evidence="1">
    <location>
        <begin position="2182"/>
        <end position="2195"/>
    </location>
</feature>
<comment type="caution">
    <text evidence="3">The sequence shown here is derived from an EMBL/GenBank/DDBJ whole genome shotgun (WGS) entry which is preliminary data.</text>
</comment>
<feature type="compositionally biased region" description="Polar residues" evidence="1">
    <location>
        <begin position="1756"/>
        <end position="1782"/>
    </location>
</feature>
<dbReference type="Pfam" id="PF19050">
    <property type="entry name" value="PhoD_2"/>
    <property type="match status" value="2"/>
</dbReference>
<feature type="compositionally biased region" description="Basic and acidic residues" evidence="1">
    <location>
        <begin position="1"/>
        <end position="11"/>
    </location>
</feature>
<feature type="compositionally biased region" description="Basic and acidic residues" evidence="1">
    <location>
        <begin position="195"/>
        <end position="204"/>
    </location>
</feature>
<keyword evidence="4" id="KW-1185">Reference proteome</keyword>
<feature type="compositionally biased region" description="Polar residues" evidence="1">
    <location>
        <begin position="272"/>
        <end position="283"/>
    </location>
</feature>
<feature type="compositionally biased region" description="Low complexity" evidence="1">
    <location>
        <begin position="1996"/>
        <end position="2006"/>
    </location>
</feature>
<feature type="compositionally biased region" description="Polar residues" evidence="1">
    <location>
        <begin position="552"/>
        <end position="567"/>
    </location>
</feature>
<feature type="region of interest" description="Disordered" evidence="1">
    <location>
        <begin position="1325"/>
        <end position="1469"/>
    </location>
</feature>
<feature type="domain" description="PhoD-like phosphatase" evidence="2">
    <location>
        <begin position="1170"/>
        <end position="1331"/>
    </location>
</feature>
<sequence length="2195" mass="245601">MNPIDSYRDPALDGLIGQRPPANKRNSRHSRQASMVPRDVYYPPPNGPPAPEGSRGAPIAYPGTDLSGQGLQRSFSQRARGRPFADEAFSDEGRAEGGRAQPAPEQYAARQAPVQEQRARGPPFHEGDYAEGDRADRGRAQPAPEQYSNRQAPVQEQRVRRRPLNEDAFADEDIADKGGAQRTRGGPLTEESFGDDGRAEKSRAQPEQYAARQAPIPQQRTKGRLPAEESFADEDLVERSRAQPAPERYMNRQAPVQEQQAPLQDLREGSSRRQQMIQDNLRSAANAVHSPRDRSERGAYPSPTAYDDTENEVPGLARAPTTKDVTNQNEQRDWAPDRSPLQKLEVTLNDISKEEKRARMQEAEMLHREKTRSSNPSQPTSAGTHQEQPSLRSQPPTIEDVVIESRKPDVRQLSNERPGFEYQTAAVPLQSVTFSKRGQRATSQPGPNQNQAVSSSYQQPFPEPSKNVAQRRSISASHPSNRAPAYDAKAPSGSQRASQKPTYNPDRIATSQERNASHRAALQRLEGDTPAAKTRGDRRNFSEGYGEVNGPPQHSVTTTRDSPSYGTQDPARSRASQSAQQHARTSTPQGQPIPAGLGVQDSPGLRSVDSPAPPDRPNPVQKQKRQSTVSFKEPFERRRPTDEWKSAETARLSSEDFLLEANEDPTRNKAWWEQDTKSRRPSSSAQGAVGSANAAVDDRTAEFRPRLMLKCGPLLRYTGMKRTVGSGAKEYWRGTVMMVTQDSQSSYEKPPVLRLFSQPKSLYTQPAPTTGEGNFHEEWEPLTGSIKMSRIGRALYVRPSHDLPATRDLSRIETDDGLFKSSPPITSADGQSVSVAPVTSYLSGRNGEFYGRYKEIRGARLYVDPDRDVTFWLFKLEIQLGPEQQHIGYRINGGAASGFWVPAEGQSMHIMFHSCNGFSVSVNPDEFSGPDPLWRDVLNAHQSRPFHVMIGGGDQIYNDKVMSRTQQFADWTVNRNPQYKHHAPFTNEMKEELESFYLENYASWFSQGLYSMANAQIPMVNMWDDHDIIDGFGSYPHPFQLSPVFSGVGNVAFKYYMLFQQHSVEAMTMADEPSWVLGYKPGPYIKQLSRSIFVDLGRPIAFLALDCRTERMKNQVLSLDTCDVALERCRKEIVEGQTKHLIVLLGVPIAYPRMNWLENVLTSRVMDPVKALSRYGLLKGGFLNKFDGGVEILDDLDDHWTARHHKEERNELIKELQDLAAERSVRVTILGGDVHLAAIGQFYSNPKLKIPKDRDHRYMPNIVSSAIVNTPPPEMLADALNKRDKVHHLDSYTQESMIPMFSHDVNMKKRNNKTLLPRRNWCSITEYVPGRTPPSSRSTSPSRSDSMPDEEEHEPQPQPKRRFSLSRDDMNPRMLMRRLSSRRAPPTAYREGDDLPSEYSQRGASYDEVGTDRPQPRSRNEKLGPPRRTASETREPISNGANNFNDGFDPRKPPPLKPGFHRRPTNMSEKAIKKGNVPAVDAEGNEFDVNDQVSLEGGLDIVLNCEIDRNDPSGATVPYRLLIPALWYDGSSDREKLDGAGPMQRRPTLMNKLGFASQRGQKAAQNQGSGNWGQNMSETESFNSEEETENQPKKKFGLFGSRKKQRPEYDDDRGMPEDRATVADVNPAGYGDGNSIPHTAQASTTPKPTPPRMSHQAEPGDYNMPYDKSDVPQQSSKAAFDRPLGQKDDYFGQASPQSSSSKPNVLRKNSLKRKPVADAGPAPMPAPASTPRYQSEAEPPSATANHYQPTRAAPPTTEQMSPTTANRKSFTIGSARSSGSQHENPRAAYGADPTYMGTQQSGSRIASNPVSSSTTAGPPSSYPNYASETPRGSSYRNNSANRNTLSKPEQVLGIGTERDTFAGNPQQRSLRGNGILGRLGMGSRSSSVDRSHTNNQQRQHEDESVYSPQNEFPPQQRTKRSDGLFRRFSRGKRSTSADRVNREPQPTPHGPQYENQEEHAGEDEFRPQQKSGRSNSFLGRFSRGRRSASEDRVDTDTQQSQYDTQQVPNSQDEFRPQQKSGRSNSFLGRFSRARRSASEDRVNRETQPTPHGPQYGNQEEHAGQDESGEPQRPVSQGYSGIEAYREKPSLMERAKGLFEGKKRHDDDDQYSDYSQDEYSDDLGEEDGGGRHDDDRRYSDEEGSYLEGENDERRSESPEPKRGPMLTRGISDKFISLGRKKGDKKEKEKEKDGKYY</sequence>
<dbReference type="Gene3D" id="3.60.21.70">
    <property type="entry name" value="PhoD-like phosphatase"/>
    <property type="match status" value="1"/>
</dbReference>
<evidence type="ECO:0000313" key="3">
    <source>
        <dbReference type="EMBL" id="KAK5087530.1"/>
    </source>
</evidence>
<feature type="compositionally biased region" description="Basic and acidic residues" evidence="1">
    <location>
        <begin position="664"/>
        <end position="678"/>
    </location>
</feature>
<evidence type="ECO:0000313" key="4">
    <source>
        <dbReference type="Proteomes" id="UP001345013"/>
    </source>
</evidence>
<feature type="compositionally biased region" description="Basic and acidic residues" evidence="1">
    <location>
        <begin position="2127"/>
        <end position="2139"/>
    </location>
</feature>
<dbReference type="InterPro" id="IPR018946">
    <property type="entry name" value="PhoD-like_MPP"/>
</dbReference>
<dbReference type="EMBL" id="JAVRRG010000088">
    <property type="protein sequence ID" value="KAK5087530.1"/>
    <property type="molecule type" value="Genomic_DNA"/>
</dbReference>
<feature type="compositionally biased region" description="Polar residues" evidence="1">
    <location>
        <begin position="1796"/>
        <end position="1847"/>
    </location>
</feature>
<feature type="compositionally biased region" description="Acidic residues" evidence="1">
    <location>
        <begin position="2140"/>
        <end position="2149"/>
    </location>
</feature>
<gene>
    <name evidence="3" type="ORF">LTR24_006647</name>
</gene>
<feature type="compositionally biased region" description="Pro residues" evidence="1">
    <location>
        <begin position="42"/>
        <end position="51"/>
    </location>
</feature>
<dbReference type="CDD" id="cd07389">
    <property type="entry name" value="MPP_PhoD"/>
    <property type="match status" value="1"/>
</dbReference>
<feature type="compositionally biased region" description="Basic and acidic residues" evidence="1">
    <location>
        <begin position="117"/>
        <end position="139"/>
    </location>
</feature>
<feature type="compositionally biased region" description="Basic and acidic residues" evidence="1">
    <location>
        <begin position="1887"/>
        <end position="1903"/>
    </location>
</feature>
<name>A0ABR0K5S0_9EURO</name>
<feature type="compositionally biased region" description="Basic and acidic residues" evidence="1">
    <location>
        <begin position="2083"/>
        <end position="2106"/>
    </location>
</feature>
<proteinExistence type="predicted"/>
<feature type="compositionally biased region" description="Basic and acidic residues" evidence="1">
    <location>
        <begin position="633"/>
        <end position="648"/>
    </location>
</feature>
<feature type="compositionally biased region" description="Polar residues" evidence="1">
    <location>
        <begin position="66"/>
        <end position="77"/>
    </location>
</feature>
<feature type="region of interest" description="Disordered" evidence="1">
    <location>
        <begin position="1"/>
        <end position="697"/>
    </location>
</feature>
<feature type="compositionally biased region" description="Basic and acidic residues" evidence="1">
    <location>
        <begin position="2150"/>
        <end position="2161"/>
    </location>
</feature>
<dbReference type="InterPro" id="IPR043904">
    <property type="entry name" value="PhoD_2-like"/>
</dbReference>
<feature type="domain" description="PhoD-like phosphatase" evidence="2">
    <location>
        <begin position="906"/>
        <end position="1161"/>
    </location>
</feature>
<accession>A0ABR0K5S0</accession>
<feature type="compositionally biased region" description="Polar residues" evidence="1">
    <location>
        <begin position="1558"/>
        <end position="1576"/>
    </location>
</feature>
<feature type="compositionally biased region" description="Acidic residues" evidence="1">
    <location>
        <begin position="2107"/>
        <end position="2126"/>
    </location>
</feature>
<protein>
    <recommendedName>
        <fullName evidence="2">PhoD-like phosphatase domain-containing protein</fullName>
    </recommendedName>
</protein>
<feature type="compositionally biased region" description="Polar residues" evidence="1">
    <location>
        <begin position="467"/>
        <end position="480"/>
    </location>
</feature>
<feature type="compositionally biased region" description="Basic and acidic residues" evidence="1">
    <location>
        <begin position="1606"/>
        <end position="1621"/>
    </location>
</feature>
<evidence type="ECO:0000259" key="2">
    <source>
        <dbReference type="Pfam" id="PF19050"/>
    </source>
</evidence>